<dbReference type="RefSeq" id="WP_257743506.1">
    <property type="nucleotide sequence ID" value="NZ_CP096115.1"/>
</dbReference>
<dbReference type="Gene3D" id="3.10.290.70">
    <property type="match status" value="1"/>
</dbReference>
<evidence type="ECO:0000313" key="8">
    <source>
        <dbReference type="EMBL" id="UUX93367.1"/>
    </source>
</evidence>
<reference evidence="8" key="1">
    <citation type="submission" date="2022-04" db="EMBL/GenBank/DDBJ databases">
        <title>Complete genome of Methanoplanus endosymbiosus DSM 3599.</title>
        <authorList>
            <person name="Chen S.-C."/>
            <person name="You Y.-T."/>
            <person name="Zhou Y.-Z."/>
            <person name="Lai M.-C."/>
        </authorList>
    </citation>
    <scope>NUCLEOTIDE SEQUENCE</scope>
    <source>
        <strain evidence="8">DSM 3599</strain>
    </source>
</reference>
<dbReference type="CDD" id="cd11382">
    <property type="entry name" value="Ribosomal_S8e"/>
    <property type="match status" value="1"/>
</dbReference>
<sequence>MLWQGKSVRSATGGRVHLSRKKRRVEIGRAPAETVIGEDRHKIIRTFGGNQKVRSLRANVANVSNPKTGVTQKAEIKNVEENKANPNYVRRNLLTKGAVIKTDLGKAKVVSRPGQDGVVNAVLIE</sequence>
<dbReference type="HAMAP" id="MF_00029">
    <property type="entry name" value="Ribosomal_eS8"/>
    <property type="match status" value="1"/>
</dbReference>
<gene>
    <name evidence="6" type="primary">rps8e</name>
    <name evidence="8" type="ORF">L6E24_04365</name>
</gene>
<dbReference type="InterPro" id="IPR018283">
    <property type="entry name" value="Ribosomal_eS8_CS"/>
</dbReference>
<keyword evidence="3 6" id="KW-0689">Ribosomal protein</keyword>
<keyword evidence="4 6" id="KW-0687">Ribonucleoprotein</keyword>
<organism evidence="8 9">
    <name type="scientific">Methanoplanus endosymbiosus</name>
    <dbReference type="NCBI Taxonomy" id="33865"/>
    <lineage>
        <taxon>Archaea</taxon>
        <taxon>Methanobacteriati</taxon>
        <taxon>Methanobacteriota</taxon>
        <taxon>Stenosarchaea group</taxon>
        <taxon>Methanomicrobia</taxon>
        <taxon>Methanomicrobiales</taxon>
        <taxon>Methanomicrobiaceae</taxon>
        <taxon>Methanoplanus</taxon>
    </lineage>
</organism>
<keyword evidence="9" id="KW-1185">Reference proteome</keyword>
<dbReference type="GeneID" id="74306903"/>
<evidence type="ECO:0000256" key="2">
    <source>
        <dbReference type="ARBA" id="ARBA00011458"/>
    </source>
</evidence>
<dbReference type="GO" id="GO:0006412">
    <property type="term" value="P:translation"/>
    <property type="evidence" value="ECO:0007669"/>
    <property type="project" value="UniProtKB-UniRule"/>
</dbReference>
<proteinExistence type="inferred from homology"/>
<protein>
    <recommendedName>
        <fullName evidence="5 6">Small ribosomal subunit protein eS8</fullName>
    </recommendedName>
</protein>
<accession>A0A9E7PT46</accession>
<comment type="subunit">
    <text evidence="2 6">Part of the 30S ribosomal subunit.</text>
</comment>
<comment type="similarity">
    <text evidence="1 6">Belongs to the eukaryotic ribosomal protein eS8 family.</text>
</comment>
<dbReference type="KEGG" id="mend:L6E24_04365"/>
<dbReference type="InterPro" id="IPR022309">
    <property type="entry name" value="Ribosomal_Se8/biogenesis_NSA2"/>
</dbReference>
<evidence type="ECO:0000256" key="6">
    <source>
        <dbReference type="HAMAP-Rule" id="MF_00029"/>
    </source>
</evidence>
<evidence type="ECO:0000256" key="7">
    <source>
        <dbReference type="SAM" id="MobiDB-lite"/>
    </source>
</evidence>
<dbReference type="NCBIfam" id="TIGR00307">
    <property type="entry name" value="eS8"/>
    <property type="match status" value="1"/>
</dbReference>
<dbReference type="GO" id="GO:0005840">
    <property type="term" value="C:ribosome"/>
    <property type="evidence" value="ECO:0007669"/>
    <property type="project" value="UniProtKB-KW"/>
</dbReference>
<feature type="region of interest" description="Disordered" evidence="7">
    <location>
        <begin position="1"/>
        <end position="20"/>
    </location>
</feature>
<dbReference type="Proteomes" id="UP001060368">
    <property type="component" value="Chromosome"/>
</dbReference>
<dbReference type="GO" id="GO:1990904">
    <property type="term" value="C:ribonucleoprotein complex"/>
    <property type="evidence" value="ECO:0007669"/>
    <property type="project" value="UniProtKB-KW"/>
</dbReference>
<dbReference type="InterPro" id="IPR020919">
    <property type="entry name" value="Ribosomal_protein_eS8_arc"/>
</dbReference>
<dbReference type="PROSITE" id="PS01193">
    <property type="entry name" value="RIBOSOMAL_S8E"/>
    <property type="match status" value="1"/>
</dbReference>
<evidence type="ECO:0000256" key="3">
    <source>
        <dbReference type="ARBA" id="ARBA00022980"/>
    </source>
</evidence>
<dbReference type="GO" id="GO:0003735">
    <property type="term" value="F:structural constituent of ribosome"/>
    <property type="evidence" value="ECO:0007669"/>
    <property type="project" value="InterPro"/>
</dbReference>
<evidence type="ECO:0000313" key="9">
    <source>
        <dbReference type="Proteomes" id="UP001060368"/>
    </source>
</evidence>
<evidence type="ECO:0000256" key="4">
    <source>
        <dbReference type="ARBA" id="ARBA00023274"/>
    </source>
</evidence>
<dbReference type="AlphaFoldDB" id="A0A9E7PT46"/>
<dbReference type="InterPro" id="IPR001047">
    <property type="entry name" value="Ribosomal_eS8"/>
</dbReference>
<evidence type="ECO:0000256" key="1">
    <source>
        <dbReference type="ARBA" id="ARBA00005257"/>
    </source>
</evidence>
<dbReference type="EMBL" id="CP096115">
    <property type="protein sequence ID" value="UUX93367.1"/>
    <property type="molecule type" value="Genomic_DNA"/>
</dbReference>
<dbReference type="Pfam" id="PF01201">
    <property type="entry name" value="Ribosomal_S8e"/>
    <property type="match status" value="1"/>
</dbReference>
<name>A0A9E7PT46_9EURY</name>
<dbReference type="PANTHER" id="PTHR10394">
    <property type="entry name" value="40S RIBOSOMAL PROTEIN S8"/>
    <property type="match status" value="1"/>
</dbReference>
<evidence type="ECO:0000256" key="5">
    <source>
        <dbReference type="ARBA" id="ARBA00035277"/>
    </source>
</evidence>